<evidence type="ECO:0000313" key="1">
    <source>
        <dbReference type="EMBL" id="MBB6506116.1"/>
    </source>
</evidence>
<comment type="caution">
    <text evidence="1">The sequence shown here is derived from an EMBL/GenBank/DDBJ whole genome shotgun (WGS) entry which is preliminary data.</text>
</comment>
<organism evidence="1 2">
    <name type="scientific">Sphingomonas endophytica</name>
    <dbReference type="NCBI Taxonomy" id="869719"/>
    <lineage>
        <taxon>Bacteria</taxon>
        <taxon>Pseudomonadati</taxon>
        <taxon>Pseudomonadota</taxon>
        <taxon>Alphaproteobacteria</taxon>
        <taxon>Sphingomonadales</taxon>
        <taxon>Sphingomonadaceae</taxon>
        <taxon>Sphingomonas</taxon>
    </lineage>
</organism>
<dbReference type="Proteomes" id="UP000522313">
    <property type="component" value="Unassembled WGS sequence"/>
</dbReference>
<dbReference type="AlphaFoldDB" id="A0A7X0MPE3"/>
<dbReference type="EMBL" id="JACHBT010000018">
    <property type="protein sequence ID" value="MBB6506116.1"/>
    <property type="molecule type" value="Genomic_DNA"/>
</dbReference>
<reference evidence="1 2" key="1">
    <citation type="submission" date="2020-08" db="EMBL/GenBank/DDBJ databases">
        <title>The Agave Microbiome: Exploring the role of microbial communities in plant adaptations to desert environments.</title>
        <authorList>
            <person name="Partida-Martinez L.P."/>
        </authorList>
    </citation>
    <scope>NUCLEOTIDE SEQUENCE [LARGE SCALE GENOMIC DNA]</scope>
    <source>
        <strain evidence="1 2">AS3.13</strain>
    </source>
</reference>
<gene>
    <name evidence="1" type="ORF">F4693_003113</name>
</gene>
<evidence type="ECO:0000313" key="2">
    <source>
        <dbReference type="Proteomes" id="UP000522313"/>
    </source>
</evidence>
<name>A0A7X0MPE3_9SPHN</name>
<reference evidence="1 2" key="2">
    <citation type="submission" date="2020-08" db="EMBL/GenBank/DDBJ databases">
        <authorList>
            <person name="Partida-Martinez L."/>
            <person name="Huntemann M."/>
            <person name="Clum A."/>
            <person name="Wang J."/>
            <person name="Palaniappan K."/>
            <person name="Ritter S."/>
            <person name="Chen I.-M."/>
            <person name="Stamatis D."/>
            <person name="Reddy T."/>
            <person name="O'Malley R."/>
            <person name="Daum C."/>
            <person name="Shapiro N."/>
            <person name="Ivanova N."/>
            <person name="Kyrpides N."/>
            <person name="Woyke T."/>
        </authorList>
    </citation>
    <scope>NUCLEOTIDE SEQUENCE [LARGE SCALE GENOMIC DNA]</scope>
    <source>
        <strain evidence="1 2">AS3.13</strain>
    </source>
</reference>
<sequence>MIAVDAPHRRARFRLTSTLPQQAETGAWTAAD</sequence>
<proteinExistence type="predicted"/>
<protein>
    <submittedName>
        <fullName evidence="1">Uncharacterized protein</fullName>
    </submittedName>
</protein>
<accession>A0A7X0MPE3</accession>